<dbReference type="GO" id="GO:0052621">
    <property type="term" value="F:diguanylate cyclase activity"/>
    <property type="evidence" value="ECO:0007669"/>
    <property type="project" value="UniProtKB-EC"/>
</dbReference>
<evidence type="ECO:0000256" key="2">
    <source>
        <dbReference type="ARBA" id="ARBA00034247"/>
    </source>
</evidence>
<keyword evidence="6" id="KW-1185">Reference proteome</keyword>
<gene>
    <name evidence="5" type="ORF">EET67_03600</name>
</gene>
<dbReference type="EMBL" id="RKST01000002">
    <property type="protein sequence ID" value="RUM99261.1"/>
    <property type="molecule type" value="Genomic_DNA"/>
</dbReference>
<dbReference type="Proteomes" id="UP000281647">
    <property type="component" value="Unassembled WGS sequence"/>
</dbReference>
<feature type="transmembrane region" description="Helical" evidence="3">
    <location>
        <begin position="38"/>
        <end position="58"/>
    </location>
</feature>
<dbReference type="Pfam" id="PF00990">
    <property type="entry name" value="GGDEF"/>
    <property type="match status" value="1"/>
</dbReference>
<dbReference type="InterPro" id="IPR029787">
    <property type="entry name" value="Nucleotide_cyclase"/>
</dbReference>
<protein>
    <recommendedName>
        <fullName evidence="1">diguanylate cyclase</fullName>
        <ecNumber evidence="1">2.7.7.65</ecNumber>
    </recommendedName>
</protein>
<dbReference type="FunFam" id="3.30.70.270:FF:000001">
    <property type="entry name" value="Diguanylate cyclase domain protein"/>
    <property type="match status" value="1"/>
</dbReference>
<dbReference type="RefSeq" id="WP_128624253.1">
    <property type="nucleotide sequence ID" value="NZ_ML133508.1"/>
</dbReference>
<dbReference type="SMART" id="SM00267">
    <property type="entry name" value="GGDEF"/>
    <property type="match status" value="1"/>
</dbReference>
<reference evidence="5 6" key="1">
    <citation type="submission" date="2018-11" db="EMBL/GenBank/DDBJ databases">
        <title>Pseudaminobacter arsenicus sp. nov., an arsenic-resistant bacterium isolated from arsenic-rich aquifers.</title>
        <authorList>
            <person name="Mu Y."/>
        </authorList>
    </citation>
    <scope>NUCLEOTIDE SEQUENCE [LARGE SCALE GENOMIC DNA]</scope>
    <source>
        <strain evidence="5 6">CB3</strain>
    </source>
</reference>
<dbReference type="SUPFAM" id="SSF55073">
    <property type="entry name" value="Nucleotide cyclase"/>
    <property type="match status" value="1"/>
</dbReference>
<name>A0A432VAP2_9HYPH</name>
<sequence length="267" mass="28643">MKSVILRATIVAILAVLGSLLAVVTVVPMLGGVVDGNAWLMCIVCPLVTAWPASFYMFRQGDRLKQAYRDLARAHAQLAAAHRRLEEKASRDHLTGMLNREAFFALLDGSRRKADRGALLIIDADHFKKINDSYGHLTGDKALLEIVGAISRGVRAGDVLGRIGGEEFGALLIGATDEEALVVAERVRREVEQISFSPLGDGTIPLTVSIGGTTCKAGATVSELMRSADMRLYEAKSRGRNRAITDGNMSAATRKFASFTGCVAAEV</sequence>
<keyword evidence="3" id="KW-1133">Transmembrane helix</keyword>
<dbReference type="InterPro" id="IPR000160">
    <property type="entry name" value="GGDEF_dom"/>
</dbReference>
<evidence type="ECO:0000313" key="5">
    <source>
        <dbReference type="EMBL" id="RUM99261.1"/>
    </source>
</evidence>
<dbReference type="NCBIfam" id="TIGR00254">
    <property type="entry name" value="GGDEF"/>
    <property type="match status" value="1"/>
</dbReference>
<dbReference type="PROSITE" id="PS50887">
    <property type="entry name" value="GGDEF"/>
    <property type="match status" value="1"/>
</dbReference>
<dbReference type="PANTHER" id="PTHR45138">
    <property type="entry name" value="REGULATORY COMPONENTS OF SENSORY TRANSDUCTION SYSTEM"/>
    <property type="match status" value="1"/>
</dbReference>
<accession>A0A432VAP2</accession>
<dbReference type="GO" id="GO:0005886">
    <property type="term" value="C:plasma membrane"/>
    <property type="evidence" value="ECO:0007669"/>
    <property type="project" value="TreeGrafter"/>
</dbReference>
<dbReference type="InterPro" id="IPR043128">
    <property type="entry name" value="Rev_trsase/Diguanyl_cyclase"/>
</dbReference>
<dbReference type="Gene3D" id="3.30.70.270">
    <property type="match status" value="1"/>
</dbReference>
<evidence type="ECO:0000259" key="4">
    <source>
        <dbReference type="PROSITE" id="PS50887"/>
    </source>
</evidence>
<evidence type="ECO:0000313" key="6">
    <source>
        <dbReference type="Proteomes" id="UP000281647"/>
    </source>
</evidence>
<comment type="caution">
    <text evidence="5">The sequence shown here is derived from an EMBL/GenBank/DDBJ whole genome shotgun (WGS) entry which is preliminary data.</text>
</comment>
<dbReference type="GO" id="GO:0043709">
    <property type="term" value="P:cell adhesion involved in single-species biofilm formation"/>
    <property type="evidence" value="ECO:0007669"/>
    <property type="project" value="TreeGrafter"/>
</dbReference>
<dbReference type="PANTHER" id="PTHR45138:SF9">
    <property type="entry name" value="DIGUANYLATE CYCLASE DGCM-RELATED"/>
    <property type="match status" value="1"/>
</dbReference>
<keyword evidence="3" id="KW-0812">Transmembrane</keyword>
<dbReference type="InterPro" id="IPR050469">
    <property type="entry name" value="Diguanylate_Cyclase"/>
</dbReference>
<dbReference type="AlphaFoldDB" id="A0A432VAP2"/>
<dbReference type="OrthoDB" id="9812260at2"/>
<feature type="domain" description="GGDEF" evidence="4">
    <location>
        <begin position="115"/>
        <end position="248"/>
    </location>
</feature>
<dbReference type="EC" id="2.7.7.65" evidence="1"/>
<comment type="catalytic activity">
    <reaction evidence="2">
        <text>2 GTP = 3',3'-c-di-GMP + 2 diphosphate</text>
        <dbReference type="Rhea" id="RHEA:24898"/>
        <dbReference type="ChEBI" id="CHEBI:33019"/>
        <dbReference type="ChEBI" id="CHEBI:37565"/>
        <dbReference type="ChEBI" id="CHEBI:58805"/>
        <dbReference type="EC" id="2.7.7.65"/>
    </reaction>
</comment>
<keyword evidence="3" id="KW-0472">Membrane</keyword>
<evidence type="ECO:0000256" key="1">
    <source>
        <dbReference type="ARBA" id="ARBA00012528"/>
    </source>
</evidence>
<dbReference type="GO" id="GO:1902201">
    <property type="term" value="P:negative regulation of bacterial-type flagellum-dependent cell motility"/>
    <property type="evidence" value="ECO:0007669"/>
    <property type="project" value="TreeGrafter"/>
</dbReference>
<organism evidence="5 6">
    <name type="scientific">Borborobacter arsenicus</name>
    <dbReference type="NCBI Taxonomy" id="1851146"/>
    <lineage>
        <taxon>Bacteria</taxon>
        <taxon>Pseudomonadati</taxon>
        <taxon>Pseudomonadota</taxon>
        <taxon>Alphaproteobacteria</taxon>
        <taxon>Hyphomicrobiales</taxon>
        <taxon>Phyllobacteriaceae</taxon>
        <taxon>Borborobacter</taxon>
    </lineage>
</organism>
<evidence type="ECO:0000256" key="3">
    <source>
        <dbReference type="SAM" id="Phobius"/>
    </source>
</evidence>
<proteinExistence type="predicted"/>
<dbReference type="CDD" id="cd01949">
    <property type="entry name" value="GGDEF"/>
    <property type="match status" value="1"/>
</dbReference>